<evidence type="ECO:0000313" key="3">
    <source>
        <dbReference type="Proteomes" id="UP000247978"/>
    </source>
</evidence>
<dbReference type="Proteomes" id="UP000247978">
    <property type="component" value="Unassembled WGS sequence"/>
</dbReference>
<accession>A0A2V3VTK9</accession>
<keyword evidence="3" id="KW-1185">Reference proteome</keyword>
<dbReference type="AlphaFoldDB" id="A0A2V3VTK9"/>
<keyword evidence="1" id="KW-1133">Transmembrane helix</keyword>
<organism evidence="2 3">
    <name type="scientific">Pseudogracilibacillus auburnensis</name>
    <dbReference type="NCBI Taxonomy" id="1494959"/>
    <lineage>
        <taxon>Bacteria</taxon>
        <taxon>Bacillati</taxon>
        <taxon>Bacillota</taxon>
        <taxon>Bacilli</taxon>
        <taxon>Bacillales</taxon>
        <taxon>Bacillaceae</taxon>
        <taxon>Pseudogracilibacillus</taxon>
    </lineage>
</organism>
<dbReference type="EMBL" id="QJJQ01000011">
    <property type="protein sequence ID" value="PXW85242.1"/>
    <property type="molecule type" value="Genomic_DNA"/>
</dbReference>
<keyword evidence="1" id="KW-0812">Transmembrane</keyword>
<feature type="transmembrane region" description="Helical" evidence="1">
    <location>
        <begin position="38"/>
        <end position="60"/>
    </location>
</feature>
<gene>
    <name evidence="2" type="ORF">DFR56_1118</name>
</gene>
<sequence length="65" mass="7268">MKSKLLIPFLLSFFSFPLGCLLRSIYFIILPNYGDAGIALLSIVISLNVTAIIIALYQLFDNVKM</sequence>
<protein>
    <submittedName>
        <fullName evidence="2">Uncharacterized protein</fullName>
    </submittedName>
</protein>
<name>A0A2V3VTK9_9BACI</name>
<evidence type="ECO:0000256" key="1">
    <source>
        <dbReference type="SAM" id="Phobius"/>
    </source>
</evidence>
<evidence type="ECO:0000313" key="2">
    <source>
        <dbReference type="EMBL" id="PXW85242.1"/>
    </source>
</evidence>
<comment type="caution">
    <text evidence="2">The sequence shown here is derived from an EMBL/GenBank/DDBJ whole genome shotgun (WGS) entry which is preliminary data.</text>
</comment>
<reference evidence="2 3" key="1">
    <citation type="submission" date="2018-05" db="EMBL/GenBank/DDBJ databases">
        <title>Genomic Encyclopedia of Type Strains, Phase IV (KMG-IV): sequencing the most valuable type-strain genomes for metagenomic binning, comparative biology and taxonomic classification.</title>
        <authorList>
            <person name="Goeker M."/>
        </authorList>
    </citation>
    <scope>NUCLEOTIDE SEQUENCE [LARGE SCALE GENOMIC DNA]</scope>
    <source>
        <strain evidence="2 3">DSM 28556</strain>
    </source>
</reference>
<proteinExistence type="predicted"/>
<keyword evidence="1" id="KW-0472">Membrane</keyword>